<evidence type="ECO:0000256" key="5">
    <source>
        <dbReference type="ARBA" id="ARBA00022840"/>
    </source>
</evidence>
<reference evidence="10" key="1">
    <citation type="submission" date="2021-02" db="EMBL/GenBank/DDBJ databases">
        <authorList>
            <person name="Nowell W R."/>
        </authorList>
    </citation>
    <scope>NUCLEOTIDE SEQUENCE</scope>
</reference>
<comment type="caution">
    <text evidence="10">The sequence shown here is derived from an EMBL/GenBank/DDBJ whole genome shotgun (WGS) entry which is preliminary data.</text>
</comment>
<feature type="region of interest" description="Disordered" evidence="7">
    <location>
        <begin position="1"/>
        <end position="59"/>
    </location>
</feature>
<accession>A0A816RJL3</accession>
<dbReference type="Proteomes" id="UP000663842">
    <property type="component" value="Unassembled WGS sequence"/>
</dbReference>
<dbReference type="InterPro" id="IPR027417">
    <property type="entry name" value="P-loop_NTPase"/>
</dbReference>
<feature type="compositionally biased region" description="Basic and acidic residues" evidence="7">
    <location>
        <begin position="35"/>
        <end position="44"/>
    </location>
</feature>
<dbReference type="InterPro" id="IPR045116">
    <property type="entry name" value="Clp1/Grc3"/>
</dbReference>
<feature type="domain" description="Clp1 P-loop" evidence="8">
    <location>
        <begin position="260"/>
        <end position="416"/>
    </location>
</feature>
<gene>
    <name evidence="11" type="ORF">UXM345_LOCUS19315</name>
    <name evidence="10" type="ORF">XDN619_LOCUS12598</name>
</gene>
<keyword evidence="5" id="KW-0067">ATP-binding</keyword>
<dbReference type="EMBL" id="CAJNRG010004955">
    <property type="protein sequence ID" value="CAF2071168.1"/>
    <property type="molecule type" value="Genomic_DNA"/>
</dbReference>
<evidence type="ECO:0000313" key="11">
    <source>
        <dbReference type="EMBL" id="CAF4052389.1"/>
    </source>
</evidence>
<sequence length="614" mass="70789">MKHSSSDIHLQSPNNDDRLYQASNSKMVRRLSPQSERDYEEKNNYSKQTTAPNSCVEDHTSYYSPPKSSVLGSFSEPPTYVVHFLDSHLTFQQSFQICSLFGRVRIHGCHIRPATFYSVYNYRTNSPLAIELITSTTVISLSDIKSFISDAQLAENALINIQQNGGDILLLRKEPNNDSLFIQTIREHQSYRKFFSEEYKLFGINKWMQLEQDLYIRLIETTDQTAVIPREEFISTTDKIIKRWLNEANEDIPFVLLICGEKDMGKSTFTRYLINRALDHINSTFGLTYFDCDIGQCEFTIGGCLSYTDIKTPLLGPPCSHIKSNVKSDRLLYYGLVSPQPAPVRYLQYVNRLRQLWNIDHKNANKKRSMIVINTMGWGTGLGLELLKETICILSPNVVIQLRNTLVSHQGPNKMPDLTLEWLLRQPVFAPYRDKIKMNNKRQQDYDGQLSYEYIKIQSAAVSDPIHSHKPKLCGRDHRLLATWSYFFTSPDLSSIHLPWSQLLHVFLLNKTNKYSDVIPNTLEHSIVALCSSEKFDQLQKSAMNVNGTYQLLNYEDELLDCLGFGWIEHCSNETQTYEIFTPVKSLSNINLLACGVFDTPDEFQYMFNREKLK</sequence>
<dbReference type="AlphaFoldDB" id="A0A816RJL3"/>
<comment type="similarity">
    <text evidence="1">Belongs to the Clp1 family. NOL9/GRC3 subfamily.</text>
</comment>
<dbReference type="GO" id="GO:0051731">
    <property type="term" value="F:polynucleotide 5'-hydroxyl-kinase activity"/>
    <property type="evidence" value="ECO:0007669"/>
    <property type="project" value="InterPro"/>
</dbReference>
<keyword evidence="3" id="KW-0547">Nucleotide-binding</keyword>
<proteinExistence type="inferred from homology"/>
<evidence type="ECO:0000259" key="8">
    <source>
        <dbReference type="Pfam" id="PF16575"/>
    </source>
</evidence>
<dbReference type="PANTHER" id="PTHR12755:SF3">
    <property type="entry name" value="POLYNUCLEOTIDE 5'-HYDROXYL-KINASE NOL9"/>
    <property type="match status" value="1"/>
</dbReference>
<evidence type="ECO:0000256" key="7">
    <source>
        <dbReference type="SAM" id="MobiDB-lite"/>
    </source>
</evidence>
<keyword evidence="2" id="KW-0808">Transferase</keyword>
<evidence type="ECO:0000256" key="4">
    <source>
        <dbReference type="ARBA" id="ARBA00022777"/>
    </source>
</evidence>
<evidence type="ECO:0000313" key="12">
    <source>
        <dbReference type="Proteomes" id="UP000663887"/>
    </source>
</evidence>
<feature type="domain" description="NOL9 N-terminal" evidence="9">
    <location>
        <begin position="81"/>
        <end position="198"/>
    </location>
</feature>
<dbReference type="Proteomes" id="UP000663887">
    <property type="component" value="Unassembled WGS sequence"/>
</dbReference>
<evidence type="ECO:0000256" key="6">
    <source>
        <dbReference type="ARBA" id="ARBA00071212"/>
    </source>
</evidence>
<dbReference type="GO" id="GO:0000448">
    <property type="term" value="P:cleavage in ITS2 between 5.8S rRNA and LSU-rRNA of tricistronic rRNA transcript (SSU-rRNA, 5.8S rRNA, LSU-rRNA)"/>
    <property type="evidence" value="ECO:0007669"/>
    <property type="project" value="TreeGrafter"/>
</dbReference>
<dbReference type="EMBL" id="CAJOBF010002721">
    <property type="protein sequence ID" value="CAF4052389.1"/>
    <property type="molecule type" value="Genomic_DNA"/>
</dbReference>
<dbReference type="Pfam" id="PF16575">
    <property type="entry name" value="CLP1_P"/>
    <property type="match status" value="1"/>
</dbReference>
<evidence type="ECO:0000313" key="10">
    <source>
        <dbReference type="EMBL" id="CAF2071168.1"/>
    </source>
</evidence>
<dbReference type="GO" id="GO:0005634">
    <property type="term" value="C:nucleus"/>
    <property type="evidence" value="ECO:0007669"/>
    <property type="project" value="TreeGrafter"/>
</dbReference>
<name>A0A816RJL3_9BILA</name>
<dbReference type="Gene3D" id="3.40.50.300">
    <property type="entry name" value="P-loop containing nucleotide triphosphate hydrolases"/>
    <property type="match status" value="1"/>
</dbReference>
<dbReference type="InterPro" id="IPR057573">
    <property type="entry name" value="NOL9_N"/>
</dbReference>
<evidence type="ECO:0000256" key="3">
    <source>
        <dbReference type="ARBA" id="ARBA00022741"/>
    </source>
</evidence>
<dbReference type="InterPro" id="IPR032319">
    <property type="entry name" value="CLP1_P"/>
</dbReference>
<protein>
    <recommendedName>
        <fullName evidence="6">Polynucleotide 5'-hydroxyl-kinase NOL9</fullName>
    </recommendedName>
</protein>
<dbReference type="PANTHER" id="PTHR12755">
    <property type="entry name" value="CLEAVAGE/POLYADENYLATION FACTOR IA SUBUNIT CLP1P"/>
    <property type="match status" value="1"/>
</dbReference>
<dbReference type="Pfam" id="PF24419">
    <property type="entry name" value="Cupin_NOL9"/>
    <property type="match status" value="1"/>
</dbReference>
<evidence type="ECO:0000259" key="9">
    <source>
        <dbReference type="Pfam" id="PF24419"/>
    </source>
</evidence>
<keyword evidence="4" id="KW-0418">Kinase</keyword>
<organism evidence="10 12">
    <name type="scientific">Rotaria magnacalcarata</name>
    <dbReference type="NCBI Taxonomy" id="392030"/>
    <lineage>
        <taxon>Eukaryota</taxon>
        <taxon>Metazoa</taxon>
        <taxon>Spiralia</taxon>
        <taxon>Gnathifera</taxon>
        <taxon>Rotifera</taxon>
        <taxon>Eurotatoria</taxon>
        <taxon>Bdelloidea</taxon>
        <taxon>Philodinida</taxon>
        <taxon>Philodinidae</taxon>
        <taxon>Rotaria</taxon>
    </lineage>
</organism>
<evidence type="ECO:0000256" key="1">
    <source>
        <dbReference type="ARBA" id="ARBA00011003"/>
    </source>
</evidence>
<evidence type="ECO:0000256" key="2">
    <source>
        <dbReference type="ARBA" id="ARBA00022679"/>
    </source>
</evidence>
<dbReference type="GO" id="GO:0005524">
    <property type="term" value="F:ATP binding"/>
    <property type="evidence" value="ECO:0007669"/>
    <property type="project" value="UniProtKB-KW"/>
</dbReference>